<dbReference type="AlphaFoldDB" id="A0A2N1PQU8"/>
<evidence type="ECO:0000256" key="1">
    <source>
        <dbReference type="SAM" id="SignalP"/>
    </source>
</evidence>
<sequence>MIQFFKGAITGAMALILILSIAMPANSQDWGEKIHVHGFISQGYIDSDANNFLGNSKDGTFDFTEIGLNFQTMSGDRTKLGMQILQRNLGEYSSFAIDWANAEYKISDKFSFKAGKIKLPFGLHNQRRDLDLVRTQILLPTGVYNETMRGILNAATGVGLNGYVDSRYRLDYEVVMGSVDVDSDDDFLKSLFPLVFPTATNAGLDIDKIWEAKFTWHSPIEGLRLAYNPGQADITLSGTQSGTNFAFDADVDSKILSLLYTRDNFTLTSERMDMRFLMPTPTKTVKIEPYSWYVGATYRRTDFFEFGLYRSEYFTNKSDKQGNMFKLVGAQDFRAWLKDTCLSLRFDITDNYIVKAEYHRMNGVANLIGIYNPQGYIQNWDLFVLKTTFSF</sequence>
<name>A0A2N1PQU8_9BACT</name>
<feature type="chain" id="PRO_5014774459" description="Porin domain-containing protein" evidence="1">
    <location>
        <begin position="28"/>
        <end position="391"/>
    </location>
</feature>
<gene>
    <name evidence="2" type="ORF">CVV64_07465</name>
</gene>
<dbReference type="InterPro" id="IPR023614">
    <property type="entry name" value="Porin_dom_sf"/>
</dbReference>
<feature type="signal peptide" evidence="1">
    <location>
        <begin position="1"/>
        <end position="27"/>
    </location>
</feature>
<accession>A0A2N1PQU8</accession>
<dbReference type="Gene3D" id="2.40.160.10">
    <property type="entry name" value="Porin"/>
    <property type="match status" value="1"/>
</dbReference>
<dbReference type="SUPFAM" id="SSF56935">
    <property type="entry name" value="Porins"/>
    <property type="match status" value="1"/>
</dbReference>
<dbReference type="EMBL" id="PGXC01000004">
    <property type="protein sequence ID" value="PKK90709.1"/>
    <property type="molecule type" value="Genomic_DNA"/>
</dbReference>
<evidence type="ECO:0000313" key="2">
    <source>
        <dbReference type="EMBL" id="PKK90709.1"/>
    </source>
</evidence>
<keyword evidence="1" id="KW-0732">Signal</keyword>
<evidence type="ECO:0000313" key="3">
    <source>
        <dbReference type="Proteomes" id="UP000233256"/>
    </source>
</evidence>
<reference evidence="2 3" key="1">
    <citation type="journal article" date="2017" name="ISME J.">
        <title>Potential for microbial H2 and metal transformations associated with novel bacteria and archaea in deep terrestrial subsurface sediments.</title>
        <authorList>
            <person name="Hernsdorf A.W."/>
            <person name="Amano Y."/>
            <person name="Miyakawa K."/>
            <person name="Ise K."/>
            <person name="Suzuki Y."/>
            <person name="Anantharaman K."/>
            <person name="Probst A."/>
            <person name="Burstein D."/>
            <person name="Thomas B.C."/>
            <person name="Banfield J.F."/>
        </authorList>
    </citation>
    <scope>NUCLEOTIDE SEQUENCE [LARGE SCALE GENOMIC DNA]</scope>
    <source>
        <strain evidence="2">HGW-Wallbacteria-1</strain>
    </source>
</reference>
<proteinExistence type="predicted"/>
<comment type="caution">
    <text evidence="2">The sequence shown here is derived from an EMBL/GenBank/DDBJ whole genome shotgun (WGS) entry which is preliminary data.</text>
</comment>
<evidence type="ECO:0008006" key="4">
    <source>
        <dbReference type="Google" id="ProtNLM"/>
    </source>
</evidence>
<dbReference type="Proteomes" id="UP000233256">
    <property type="component" value="Unassembled WGS sequence"/>
</dbReference>
<protein>
    <recommendedName>
        <fullName evidence="4">Porin domain-containing protein</fullName>
    </recommendedName>
</protein>
<organism evidence="2 3">
    <name type="scientific">Candidatus Wallbacteria bacterium HGW-Wallbacteria-1</name>
    <dbReference type="NCBI Taxonomy" id="2013854"/>
    <lineage>
        <taxon>Bacteria</taxon>
        <taxon>Candidatus Walliibacteriota</taxon>
    </lineage>
</organism>